<keyword evidence="1" id="KW-1133">Transmembrane helix</keyword>
<dbReference type="InterPro" id="IPR036259">
    <property type="entry name" value="MFS_trans_sf"/>
</dbReference>
<dbReference type="Proteomes" id="UP001208689">
    <property type="component" value="Chromosome"/>
</dbReference>
<dbReference type="PANTHER" id="PTHR23530:SF1">
    <property type="entry name" value="PERMEASE, MAJOR FACILITATOR SUPERFAMILY-RELATED"/>
    <property type="match status" value="1"/>
</dbReference>
<feature type="transmembrane region" description="Helical" evidence="1">
    <location>
        <begin position="390"/>
        <end position="409"/>
    </location>
</feature>
<protein>
    <recommendedName>
        <fullName evidence="4">MFS transporter</fullName>
    </recommendedName>
</protein>
<gene>
    <name evidence="2" type="ORF">NEF87_002555</name>
</gene>
<dbReference type="Gene3D" id="1.20.1250.20">
    <property type="entry name" value="MFS general substrate transporter like domains"/>
    <property type="match status" value="1"/>
</dbReference>
<sequence length="455" mass="52108">MNSETPSGDNTTTSSFLARFFSLHSLPRPLQQISFFYLVIWCLYSIAYSSTDTFLLLFFLDQWTYQEVSLIFSIQIITQILFDYPTGVLGDWLGQKLVLILAFSLKILSLVFLVINPSFLYFILYGILSGLGNSQLSGALDSWFDNKYRDLSCGIDANREIYTMFQARLYIVYILIAALTCFLSGLIAQNISRRFLFFIEMFFYFVIMLLVIWKIEHKKNPESKNLSIQAYFDQFRNGLAFIFKRRDMFFIFIGIAFFETFLNQVWTKLIFIPFYKSYAITDANLGLLRWISLIIDIILISFLQRFPSKSKKPKLGFVVAEIGIICGLMVILGYIVIVPASPTFQISKFIGLILIGISLGIPYRLVYLYYSKVMFDLVPNEIRNSVYSLLPTLILLFSIPGTLIGGAVITSHYLVGGIIFVIFGVGCGIILQIIGFNYIRKETRPPNMISDQIPE</sequence>
<feature type="transmembrane region" description="Helical" evidence="1">
    <location>
        <begin position="97"/>
        <end position="124"/>
    </location>
</feature>
<evidence type="ECO:0008006" key="4">
    <source>
        <dbReference type="Google" id="ProtNLM"/>
    </source>
</evidence>
<dbReference type="EMBL" id="CP104013">
    <property type="protein sequence ID" value="UYP46270.1"/>
    <property type="molecule type" value="Genomic_DNA"/>
</dbReference>
<keyword evidence="3" id="KW-1185">Reference proteome</keyword>
<feature type="transmembrane region" description="Helical" evidence="1">
    <location>
        <begin position="169"/>
        <end position="189"/>
    </location>
</feature>
<feature type="transmembrane region" description="Helical" evidence="1">
    <location>
        <begin position="35"/>
        <end position="60"/>
    </location>
</feature>
<feature type="transmembrane region" description="Helical" evidence="1">
    <location>
        <begin position="195"/>
        <end position="215"/>
    </location>
</feature>
<dbReference type="InterPro" id="IPR053160">
    <property type="entry name" value="MFS_DHA3_Transporter"/>
</dbReference>
<dbReference type="SUPFAM" id="SSF103473">
    <property type="entry name" value="MFS general substrate transporter"/>
    <property type="match status" value="1"/>
</dbReference>
<keyword evidence="1" id="KW-0472">Membrane</keyword>
<organism evidence="2 3">
    <name type="scientific">Candidatus Lokiarchaeum ossiferum</name>
    <dbReference type="NCBI Taxonomy" id="2951803"/>
    <lineage>
        <taxon>Archaea</taxon>
        <taxon>Promethearchaeati</taxon>
        <taxon>Promethearchaeota</taxon>
        <taxon>Promethearchaeia</taxon>
        <taxon>Promethearchaeales</taxon>
        <taxon>Promethearchaeaceae</taxon>
        <taxon>Candidatus Lokiarchaeum</taxon>
    </lineage>
</organism>
<dbReference type="Pfam" id="PF07690">
    <property type="entry name" value="MFS_1"/>
    <property type="match status" value="1"/>
</dbReference>
<name>A0ABY6HRY2_9ARCH</name>
<dbReference type="InterPro" id="IPR011701">
    <property type="entry name" value="MFS"/>
</dbReference>
<keyword evidence="1" id="KW-0812">Transmembrane</keyword>
<feature type="transmembrane region" description="Helical" evidence="1">
    <location>
        <begin position="415"/>
        <end position="439"/>
    </location>
</feature>
<feature type="transmembrane region" description="Helical" evidence="1">
    <location>
        <begin position="349"/>
        <end position="370"/>
    </location>
</feature>
<evidence type="ECO:0000313" key="2">
    <source>
        <dbReference type="EMBL" id="UYP46270.1"/>
    </source>
</evidence>
<proteinExistence type="predicted"/>
<accession>A0ABY6HRY2</accession>
<feature type="transmembrane region" description="Helical" evidence="1">
    <location>
        <begin position="315"/>
        <end position="337"/>
    </location>
</feature>
<feature type="transmembrane region" description="Helical" evidence="1">
    <location>
        <begin position="248"/>
        <end position="266"/>
    </location>
</feature>
<feature type="transmembrane region" description="Helical" evidence="1">
    <location>
        <begin position="67"/>
        <end position="85"/>
    </location>
</feature>
<evidence type="ECO:0000313" key="3">
    <source>
        <dbReference type="Proteomes" id="UP001208689"/>
    </source>
</evidence>
<reference evidence="2" key="1">
    <citation type="submission" date="2022-09" db="EMBL/GenBank/DDBJ databases">
        <title>Actin cytoskeleton and complex cell architecture in an #Asgard archaeon.</title>
        <authorList>
            <person name="Ponce Toledo R.I."/>
            <person name="Schleper C."/>
            <person name="Rodrigues Oliveira T."/>
            <person name="Wollweber F."/>
            <person name="Xu J."/>
            <person name="Rittmann S."/>
            <person name="Klingl A."/>
            <person name="Pilhofer M."/>
        </authorList>
    </citation>
    <scope>NUCLEOTIDE SEQUENCE</scope>
    <source>
        <strain evidence="2">B-35</strain>
    </source>
</reference>
<dbReference type="PANTHER" id="PTHR23530">
    <property type="entry name" value="TRANSPORT PROTEIN-RELATED"/>
    <property type="match status" value="1"/>
</dbReference>
<feature type="transmembrane region" description="Helical" evidence="1">
    <location>
        <begin position="286"/>
        <end position="303"/>
    </location>
</feature>
<evidence type="ECO:0000256" key="1">
    <source>
        <dbReference type="SAM" id="Phobius"/>
    </source>
</evidence>